<organism evidence="2 3">
    <name type="scientific">Meganyctiphanes norvegica</name>
    <name type="common">Northern krill</name>
    <name type="synonym">Thysanopoda norvegica</name>
    <dbReference type="NCBI Taxonomy" id="48144"/>
    <lineage>
        <taxon>Eukaryota</taxon>
        <taxon>Metazoa</taxon>
        <taxon>Ecdysozoa</taxon>
        <taxon>Arthropoda</taxon>
        <taxon>Crustacea</taxon>
        <taxon>Multicrustacea</taxon>
        <taxon>Malacostraca</taxon>
        <taxon>Eumalacostraca</taxon>
        <taxon>Eucarida</taxon>
        <taxon>Euphausiacea</taxon>
        <taxon>Euphausiidae</taxon>
        <taxon>Meganyctiphanes</taxon>
    </lineage>
</organism>
<sequence length="299" mass="33644">MHTSYNTINNLSLLSSIKSNGTPTVHGITEDYTQRTPELKVSRVFFPDSSTRDMPYMKTSTTEPFAPVHKMVSSSPKGYMTWAQQVPEQKSTSRKNSLVSSDLYFLGDLGHKGNEDKLPLRAGLEDPIGMPSINTSTIVPISHVRKMGISSPRIYIPWTQQMEEEKSSSRKNSGTSGDLYFPGDLGHYGKEDKLPLQGALKDPIWVTPRICTHQGTNGEMCFLCRDVENDLERPERRPDFTLQNVYGTRKPAKKKCKCGTITILTICYSTFVLVFILAFIIYDEVVTKQTSPITVHHFI</sequence>
<keyword evidence="3" id="KW-1185">Reference proteome</keyword>
<evidence type="ECO:0000256" key="1">
    <source>
        <dbReference type="SAM" id="Phobius"/>
    </source>
</evidence>
<gene>
    <name evidence="2" type="ORF">MNOR_LOCUS17578</name>
</gene>
<proteinExistence type="predicted"/>
<evidence type="ECO:0000313" key="3">
    <source>
        <dbReference type="Proteomes" id="UP001497623"/>
    </source>
</evidence>
<evidence type="ECO:0000313" key="2">
    <source>
        <dbReference type="EMBL" id="CAL4103507.1"/>
    </source>
</evidence>
<protein>
    <submittedName>
        <fullName evidence="2">Uncharacterized protein</fullName>
    </submittedName>
</protein>
<feature type="transmembrane region" description="Helical" evidence="1">
    <location>
        <begin position="258"/>
        <end position="282"/>
    </location>
</feature>
<name>A0AAV2R068_MEGNR</name>
<comment type="caution">
    <text evidence="2">The sequence shown here is derived from an EMBL/GenBank/DDBJ whole genome shotgun (WGS) entry which is preliminary data.</text>
</comment>
<dbReference type="EMBL" id="CAXKWB010012151">
    <property type="protein sequence ID" value="CAL4103507.1"/>
    <property type="molecule type" value="Genomic_DNA"/>
</dbReference>
<dbReference type="AlphaFoldDB" id="A0AAV2R068"/>
<keyword evidence="1" id="KW-0812">Transmembrane</keyword>
<reference evidence="2 3" key="1">
    <citation type="submission" date="2024-05" db="EMBL/GenBank/DDBJ databases">
        <authorList>
            <person name="Wallberg A."/>
        </authorList>
    </citation>
    <scope>NUCLEOTIDE SEQUENCE [LARGE SCALE GENOMIC DNA]</scope>
</reference>
<keyword evidence="1" id="KW-0472">Membrane</keyword>
<keyword evidence="1" id="KW-1133">Transmembrane helix</keyword>
<dbReference type="Proteomes" id="UP001497623">
    <property type="component" value="Unassembled WGS sequence"/>
</dbReference>
<accession>A0AAV2R068</accession>